<dbReference type="EMBL" id="HBGW01096383">
    <property type="protein sequence ID" value="CAD9643322.1"/>
    <property type="molecule type" value="Transcribed_RNA"/>
</dbReference>
<protein>
    <submittedName>
        <fullName evidence="1">Uncharacterized protein</fullName>
    </submittedName>
</protein>
<gene>
    <name evidence="1" type="ORF">BRAN1462_LOCUS61144</name>
</gene>
<dbReference type="AlphaFoldDB" id="A0A6U9N6W2"/>
<evidence type="ECO:0000313" key="1">
    <source>
        <dbReference type="EMBL" id="CAD9643322.1"/>
    </source>
</evidence>
<organism evidence="1">
    <name type="scientific">Zooxanthella nutricula</name>
    <dbReference type="NCBI Taxonomy" id="1333877"/>
    <lineage>
        <taxon>Eukaryota</taxon>
        <taxon>Sar</taxon>
        <taxon>Alveolata</taxon>
        <taxon>Dinophyceae</taxon>
        <taxon>Peridiniales</taxon>
        <taxon>Peridiniales incertae sedis</taxon>
        <taxon>Zooxanthella</taxon>
    </lineage>
</organism>
<accession>A0A6U9N6W2</accession>
<sequence>MDAVIVEERELQDVLVLVAEELNAAEDACKDVQPDSHWGTAAAKRARSSRCRGRRLQRRGAGERMRWSWKCARKGTGRAQGKNLVQQDQALSDFAMCLIESATLKEKPQS</sequence>
<reference evidence="1" key="1">
    <citation type="submission" date="2021-01" db="EMBL/GenBank/DDBJ databases">
        <authorList>
            <person name="Corre E."/>
            <person name="Pelletier E."/>
            <person name="Niang G."/>
            <person name="Scheremetjew M."/>
            <person name="Finn R."/>
            <person name="Kale V."/>
            <person name="Holt S."/>
            <person name="Cochrane G."/>
            <person name="Meng A."/>
            <person name="Brown T."/>
            <person name="Cohen L."/>
        </authorList>
    </citation>
    <scope>NUCLEOTIDE SEQUENCE</scope>
    <source>
        <strain evidence="1">RCC3387</strain>
    </source>
</reference>
<name>A0A6U9N6W2_9DINO</name>
<proteinExistence type="predicted"/>